<feature type="transmembrane region" description="Helical" evidence="6">
    <location>
        <begin position="431"/>
        <end position="455"/>
    </location>
</feature>
<organism evidence="7 8">
    <name type="scientific">Ruegeria faecimaris</name>
    <dbReference type="NCBI Taxonomy" id="686389"/>
    <lineage>
        <taxon>Bacteria</taxon>
        <taxon>Pseudomonadati</taxon>
        <taxon>Pseudomonadota</taxon>
        <taxon>Alphaproteobacteria</taxon>
        <taxon>Rhodobacterales</taxon>
        <taxon>Roseobacteraceae</taxon>
        <taxon>Ruegeria</taxon>
    </lineage>
</organism>
<feature type="transmembrane region" description="Helical" evidence="6">
    <location>
        <begin position="461"/>
        <end position="480"/>
    </location>
</feature>
<evidence type="ECO:0000313" key="7">
    <source>
        <dbReference type="EMBL" id="SMO80799.1"/>
    </source>
</evidence>
<sequence>MASAAKSKCALTEPLRNRPKNRLMTPTIKNGAGMAEISKRKRIWGWWFFDWASQPYHTLLVTFVFGPYFAGVAAEYYLNAGLGSDAADARAQTVWANCMTIVGLIIAFGAPLMGAMADVSGRRIPWIFGFSIMYAVGSAALWYTLPDGSNMWLMLSAFGLGFVGAEYALIFANSQLPDLGDDSEVGEISGSGFAFGYFGGLISLAIMLALFVEQGNGKTLIGMDPVFGLDAAAREGTRFVGPFTAVWFILFMIPYFLWVRDDPDVEKKGSVKEALQLLVKSVSNLRNRVSLASYLGSSMFYRDALNGLYTFGGVYARLVLEWDLIKIGVFGIVSVLAAAAFAWLGGKLDKKYGPKPVILVAIWVLIFVCITVVMMDRTQIYGIALPEGSGLPDLVFFGCGVLIGGMGGILQSASRSLMVRHTDPAAPVESFGLYGLSGRATAFAAPLLIGIATTLTGSARLGVSPIVLLFILGLFLMRWVKPEGDQSR</sequence>
<feature type="transmembrane region" description="Helical" evidence="6">
    <location>
        <begin position="56"/>
        <end position="78"/>
    </location>
</feature>
<comment type="subcellular location">
    <subcellularLocation>
        <location evidence="1">Endomembrane system</location>
        <topology evidence="1">Multi-pass membrane protein</topology>
    </subcellularLocation>
</comment>
<name>A0A521EA60_9RHOB</name>
<dbReference type="PANTHER" id="PTHR23519:SF1">
    <property type="entry name" value="AUTOPHAGY-RELATED PROTEIN 22"/>
    <property type="match status" value="1"/>
</dbReference>
<feature type="transmembrane region" description="Helical" evidence="6">
    <location>
        <begin position="356"/>
        <end position="374"/>
    </location>
</feature>
<accession>A0A521EA60</accession>
<evidence type="ECO:0000313" key="8">
    <source>
        <dbReference type="Proteomes" id="UP000319555"/>
    </source>
</evidence>
<keyword evidence="4 6" id="KW-1133">Transmembrane helix</keyword>
<keyword evidence="2" id="KW-0813">Transport</keyword>
<dbReference type="InterPro" id="IPR036259">
    <property type="entry name" value="MFS_trans_sf"/>
</dbReference>
<keyword evidence="3 6" id="KW-0812">Transmembrane</keyword>
<evidence type="ECO:0000256" key="2">
    <source>
        <dbReference type="ARBA" id="ARBA00022448"/>
    </source>
</evidence>
<feature type="transmembrane region" description="Helical" evidence="6">
    <location>
        <begin position="394"/>
        <end position="410"/>
    </location>
</feature>
<dbReference type="InterPro" id="IPR050495">
    <property type="entry name" value="ATG22/LtaA_families"/>
</dbReference>
<evidence type="ECO:0000256" key="4">
    <source>
        <dbReference type="ARBA" id="ARBA00022989"/>
    </source>
</evidence>
<evidence type="ECO:0000256" key="5">
    <source>
        <dbReference type="ARBA" id="ARBA00023136"/>
    </source>
</evidence>
<dbReference type="AlphaFoldDB" id="A0A521EA60"/>
<dbReference type="Gene3D" id="1.20.1250.20">
    <property type="entry name" value="MFS general substrate transporter like domains"/>
    <property type="match status" value="2"/>
</dbReference>
<reference evidence="7 8" key="1">
    <citation type="submission" date="2017-05" db="EMBL/GenBank/DDBJ databases">
        <authorList>
            <person name="Varghese N."/>
            <person name="Submissions S."/>
        </authorList>
    </citation>
    <scope>NUCLEOTIDE SEQUENCE [LARGE SCALE GENOMIC DNA]</scope>
    <source>
        <strain evidence="7 8">DSM 28009</strain>
    </source>
</reference>
<evidence type="ECO:0000256" key="1">
    <source>
        <dbReference type="ARBA" id="ARBA00004127"/>
    </source>
</evidence>
<protein>
    <submittedName>
        <fullName evidence="7">MFS transporter, UMF1 family</fullName>
    </submittedName>
</protein>
<keyword evidence="8" id="KW-1185">Reference proteome</keyword>
<evidence type="ECO:0000256" key="6">
    <source>
        <dbReference type="SAM" id="Phobius"/>
    </source>
</evidence>
<feature type="transmembrane region" description="Helical" evidence="6">
    <location>
        <begin position="192"/>
        <end position="212"/>
    </location>
</feature>
<keyword evidence="5 6" id="KW-0472">Membrane</keyword>
<dbReference type="PANTHER" id="PTHR23519">
    <property type="entry name" value="AUTOPHAGY-RELATED PROTEIN 22"/>
    <property type="match status" value="1"/>
</dbReference>
<dbReference type="SUPFAM" id="SSF103473">
    <property type="entry name" value="MFS general substrate transporter"/>
    <property type="match status" value="1"/>
</dbReference>
<evidence type="ECO:0000256" key="3">
    <source>
        <dbReference type="ARBA" id="ARBA00022692"/>
    </source>
</evidence>
<dbReference type="Proteomes" id="UP000319555">
    <property type="component" value="Unassembled WGS sequence"/>
</dbReference>
<feature type="transmembrane region" description="Helical" evidence="6">
    <location>
        <begin position="324"/>
        <end position="344"/>
    </location>
</feature>
<proteinExistence type="predicted"/>
<dbReference type="EMBL" id="FXTE01000010">
    <property type="protein sequence ID" value="SMO80799.1"/>
    <property type="molecule type" value="Genomic_DNA"/>
</dbReference>
<feature type="transmembrane region" description="Helical" evidence="6">
    <location>
        <begin position="152"/>
        <end position="172"/>
    </location>
</feature>
<dbReference type="Pfam" id="PF11700">
    <property type="entry name" value="ATG22"/>
    <property type="match status" value="1"/>
</dbReference>
<dbReference type="InterPro" id="IPR024671">
    <property type="entry name" value="Atg22-like"/>
</dbReference>
<dbReference type="GO" id="GO:0012505">
    <property type="term" value="C:endomembrane system"/>
    <property type="evidence" value="ECO:0007669"/>
    <property type="project" value="UniProtKB-SubCell"/>
</dbReference>
<gene>
    <name evidence="7" type="ORF">SAMN06265380_11061</name>
</gene>
<feature type="transmembrane region" description="Helical" evidence="6">
    <location>
        <begin position="239"/>
        <end position="258"/>
    </location>
</feature>
<feature type="transmembrane region" description="Helical" evidence="6">
    <location>
        <begin position="94"/>
        <end position="114"/>
    </location>
</feature>
<feature type="transmembrane region" description="Helical" evidence="6">
    <location>
        <begin position="126"/>
        <end position="145"/>
    </location>
</feature>